<organism evidence="1 2">
    <name type="scientific">Mucilaginibacter celer</name>
    <dbReference type="NCBI Taxonomy" id="2305508"/>
    <lineage>
        <taxon>Bacteria</taxon>
        <taxon>Pseudomonadati</taxon>
        <taxon>Bacteroidota</taxon>
        <taxon>Sphingobacteriia</taxon>
        <taxon>Sphingobacteriales</taxon>
        <taxon>Sphingobacteriaceae</taxon>
        <taxon>Mucilaginibacter</taxon>
    </lineage>
</organism>
<name>A0A494VWE0_9SPHI</name>
<sequence length="203" mass="24017">MLENDKIFLLSFILRTGMYVYPTDEFTIQSFLNGYEMGKGKGNDFDFMLQLEGYLKEKHKLPISNTRWHGQIVSYAKKKSISWYTAFRKISLEILATDKNGGFNEEMKSILKVFIGNLINQIGTTPPSFYDRQWHNERWVENYLTFVPIKNAWFKALWNKKEFQVLKSIHQLILKEITSEPDIVYSPTETLLELKNRYKSLQH</sequence>
<protein>
    <submittedName>
        <fullName evidence="1">Uncharacterized protein</fullName>
    </submittedName>
</protein>
<accession>A0A494VWE0</accession>
<proteinExistence type="predicted"/>
<gene>
    <name evidence="1" type="ORF">HYN43_010085</name>
</gene>
<dbReference type="Proteomes" id="UP000270046">
    <property type="component" value="Chromosome"/>
</dbReference>
<reference evidence="1 2" key="1">
    <citation type="submission" date="2018-10" db="EMBL/GenBank/DDBJ databases">
        <title>Genome sequencing of Mucilaginibacter sp. HYN0043.</title>
        <authorList>
            <person name="Kim M."/>
            <person name="Yi H."/>
        </authorList>
    </citation>
    <scope>NUCLEOTIDE SEQUENCE [LARGE SCALE GENOMIC DNA]</scope>
    <source>
        <strain evidence="1 2">HYN0043</strain>
    </source>
</reference>
<dbReference type="RefSeq" id="WP_119411576.1">
    <property type="nucleotide sequence ID" value="NZ_CP032869.1"/>
</dbReference>
<dbReference type="EMBL" id="CP032869">
    <property type="protein sequence ID" value="AYL95618.1"/>
    <property type="molecule type" value="Genomic_DNA"/>
</dbReference>
<dbReference type="OrthoDB" id="1440667at2"/>
<evidence type="ECO:0000313" key="2">
    <source>
        <dbReference type="Proteomes" id="UP000270046"/>
    </source>
</evidence>
<dbReference type="KEGG" id="muh:HYN43_010085"/>
<keyword evidence="2" id="KW-1185">Reference proteome</keyword>
<dbReference type="AlphaFoldDB" id="A0A494VWE0"/>
<evidence type="ECO:0000313" key="1">
    <source>
        <dbReference type="EMBL" id="AYL95618.1"/>
    </source>
</evidence>